<evidence type="ECO:0000256" key="4">
    <source>
        <dbReference type="ARBA" id="ARBA00023157"/>
    </source>
</evidence>
<organism evidence="8">
    <name type="scientific">marine sediment metagenome</name>
    <dbReference type="NCBI Taxonomy" id="412755"/>
    <lineage>
        <taxon>unclassified sequences</taxon>
        <taxon>metagenomes</taxon>
        <taxon>ecological metagenomes</taxon>
    </lineage>
</organism>
<proteinExistence type="inferred from homology"/>
<evidence type="ECO:0000256" key="3">
    <source>
        <dbReference type="ARBA" id="ARBA00023002"/>
    </source>
</evidence>
<dbReference type="InterPro" id="IPR013766">
    <property type="entry name" value="Thioredoxin_domain"/>
</dbReference>
<feature type="transmembrane region" description="Helical" evidence="6">
    <location>
        <begin position="16"/>
        <end position="35"/>
    </location>
</feature>
<keyword evidence="6" id="KW-0812">Transmembrane</keyword>
<reference evidence="8" key="1">
    <citation type="journal article" date="2015" name="Nature">
        <title>Complex archaea that bridge the gap between prokaryotes and eukaryotes.</title>
        <authorList>
            <person name="Spang A."/>
            <person name="Saw J.H."/>
            <person name="Jorgensen S.L."/>
            <person name="Zaremba-Niedzwiedzka K."/>
            <person name="Martijn J."/>
            <person name="Lind A.E."/>
            <person name="van Eijk R."/>
            <person name="Schleper C."/>
            <person name="Guy L."/>
            <person name="Ettema T.J."/>
        </authorList>
    </citation>
    <scope>NUCLEOTIDE SEQUENCE</scope>
</reference>
<evidence type="ECO:0000313" key="8">
    <source>
        <dbReference type="EMBL" id="KKL07165.1"/>
    </source>
</evidence>
<dbReference type="InterPro" id="IPR012336">
    <property type="entry name" value="Thioredoxin-like_fold"/>
</dbReference>
<dbReference type="EMBL" id="LAZR01043401">
    <property type="protein sequence ID" value="KKL07165.1"/>
    <property type="molecule type" value="Genomic_DNA"/>
</dbReference>
<evidence type="ECO:0000256" key="2">
    <source>
        <dbReference type="ARBA" id="ARBA00022729"/>
    </source>
</evidence>
<dbReference type="GO" id="GO:0016491">
    <property type="term" value="F:oxidoreductase activity"/>
    <property type="evidence" value="ECO:0007669"/>
    <property type="project" value="UniProtKB-KW"/>
</dbReference>
<keyword evidence="3" id="KW-0560">Oxidoreductase</keyword>
<evidence type="ECO:0000259" key="7">
    <source>
        <dbReference type="PROSITE" id="PS51352"/>
    </source>
</evidence>
<evidence type="ECO:0000256" key="5">
    <source>
        <dbReference type="ARBA" id="ARBA00023284"/>
    </source>
</evidence>
<gene>
    <name evidence="8" type="ORF">LCGC14_2588740</name>
</gene>
<evidence type="ECO:0000256" key="6">
    <source>
        <dbReference type="SAM" id="Phobius"/>
    </source>
</evidence>
<sequence>GIVRIMTNSNSKRRDYFLPASILIAAVLVSGAVIYNAGKGTGEPEKAAVPVNTNNPAANVAAVTADDHIRGSLGAQITIVEFSDLECPFCKGFHETMQRIVDDYDGQVAWVYRHFPLDNLHSKARKEAEATECAGELGGNEGFWRYIDRLFEITPSNDGLDLSLLPQIAEDVGLNRADFELCLESGKYANHIEADYQDAVQSGGQGTPYSVVITNDGEYQTIPGALPYERIKLYIDEVLASQ</sequence>
<comment type="similarity">
    <text evidence="1">Belongs to the thioredoxin family. DsbA subfamily.</text>
</comment>
<comment type="caution">
    <text evidence="8">The sequence shown here is derived from an EMBL/GenBank/DDBJ whole genome shotgun (WGS) entry which is preliminary data.</text>
</comment>
<dbReference type="InterPro" id="IPR036249">
    <property type="entry name" value="Thioredoxin-like_sf"/>
</dbReference>
<name>A0A0F9ACL0_9ZZZZ</name>
<dbReference type="Pfam" id="PF13462">
    <property type="entry name" value="Thioredoxin_4"/>
    <property type="match status" value="1"/>
</dbReference>
<dbReference type="Gene3D" id="3.40.30.10">
    <property type="entry name" value="Glutaredoxin"/>
    <property type="match status" value="1"/>
</dbReference>
<dbReference type="SUPFAM" id="SSF52833">
    <property type="entry name" value="Thioredoxin-like"/>
    <property type="match status" value="1"/>
</dbReference>
<accession>A0A0F9ACL0</accession>
<keyword evidence="6" id="KW-1133">Transmembrane helix</keyword>
<keyword evidence="2" id="KW-0732">Signal</keyword>
<dbReference type="PROSITE" id="PS51352">
    <property type="entry name" value="THIOREDOXIN_2"/>
    <property type="match status" value="1"/>
</dbReference>
<dbReference type="PANTHER" id="PTHR13887">
    <property type="entry name" value="GLUTATHIONE S-TRANSFERASE KAPPA"/>
    <property type="match status" value="1"/>
</dbReference>
<dbReference type="PANTHER" id="PTHR13887:SF14">
    <property type="entry name" value="DISULFIDE BOND FORMATION PROTEIN D"/>
    <property type="match status" value="1"/>
</dbReference>
<keyword evidence="4" id="KW-1015">Disulfide bond</keyword>
<feature type="non-terminal residue" evidence="8">
    <location>
        <position position="1"/>
    </location>
</feature>
<protein>
    <recommendedName>
        <fullName evidence="7">Thioredoxin domain-containing protein</fullName>
    </recommendedName>
</protein>
<dbReference type="AlphaFoldDB" id="A0A0F9ACL0"/>
<keyword evidence="6" id="KW-0472">Membrane</keyword>
<keyword evidence="5" id="KW-0676">Redox-active center</keyword>
<feature type="domain" description="Thioredoxin" evidence="7">
    <location>
        <begin position="49"/>
        <end position="240"/>
    </location>
</feature>
<evidence type="ECO:0000256" key="1">
    <source>
        <dbReference type="ARBA" id="ARBA00005791"/>
    </source>
</evidence>